<evidence type="ECO:0000313" key="5">
    <source>
        <dbReference type="Proteomes" id="UP000812270"/>
    </source>
</evidence>
<dbReference type="PANTHER" id="PTHR31988">
    <property type="entry name" value="ESTERASE, PUTATIVE (DUF303)-RELATED"/>
    <property type="match status" value="1"/>
</dbReference>
<feature type="signal peptide" evidence="2">
    <location>
        <begin position="1"/>
        <end position="21"/>
    </location>
</feature>
<dbReference type="Pfam" id="PF03629">
    <property type="entry name" value="SASA"/>
    <property type="match status" value="1"/>
</dbReference>
<proteinExistence type="predicted"/>
<dbReference type="InterPro" id="IPR005181">
    <property type="entry name" value="SASA"/>
</dbReference>
<protein>
    <submittedName>
        <fullName evidence="4">Sialate O-acetylesterase</fullName>
    </submittedName>
</protein>
<keyword evidence="2" id="KW-0732">Signal</keyword>
<sequence>MKRITIIVSSAVLLCSCNWFSNRHYVPSSQIPEDTIDVYLVGGQSNADGRVFSQYPDFVKNKKVDSVYVWERKQKEFGTYQLGPGSEYLSGSDVKNSNAFSFDIIALKQLQRKENKNIYIIKRTKGNTSVAAKTPGTTGSWHYPVSDTMSKPILLEEFKKEIQDCVEQLAAHKKTVRFKALLWHQGEGDYQPPFDAQYFENTKAIFEQIRLYSGNQNLPIILGSISHKSAQFSGVVEASQKKLAETDSNIHLIDLSNETLQDPYHFDYNAIMNFGNKVYAVLKDIK</sequence>
<evidence type="ECO:0000256" key="1">
    <source>
        <dbReference type="ARBA" id="ARBA00022801"/>
    </source>
</evidence>
<dbReference type="EMBL" id="JAHSPG010000003">
    <property type="protein sequence ID" value="MBV4356808.1"/>
    <property type="molecule type" value="Genomic_DNA"/>
</dbReference>
<dbReference type="AlphaFoldDB" id="A0A9E2W3Y7"/>
<dbReference type="PROSITE" id="PS51257">
    <property type="entry name" value="PROKAR_LIPOPROTEIN"/>
    <property type="match status" value="1"/>
</dbReference>
<dbReference type="PANTHER" id="PTHR31988:SF19">
    <property type="entry name" value="9-O-ACETYL-N-ACETYLNEURAMINIC ACID DEACETYLASE-RELATED"/>
    <property type="match status" value="1"/>
</dbReference>
<dbReference type="GO" id="GO:0016787">
    <property type="term" value="F:hydrolase activity"/>
    <property type="evidence" value="ECO:0007669"/>
    <property type="project" value="UniProtKB-KW"/>
</dbReference>
<accession>A0A9E2W3Y7</accession>
<organism evidence="4 5">
    <name type="scientific">Pinibacter aurantiacus</name>
    <dbReference type="NCBI Taxonomy" id="2851599"/>
    <lineage>
        <taxon>Bacteria</taxon>
        <taxon>Pseudomonadati</taxon>
        <taxon>Bacteroidota</taxon>
        <taxon>Chitinophagia</taxon>
        <taxon>Chitinophagales</taxon>
        <taxon>Chitinophagaceae</taxon>
        <taxon>Pinibacter</taxon>
    </lineage>
</organism>
<keyword evidence="5" id="KW-1185">Reference proteome</keyword>
<name>A0A9E2W3Y7_9BACT</name>
<evidence type="ECO:0000259" key="3">
    <source>
        <dbReference type="Pfam" id="PF03629"/>
    </source>
</evidence>
<feature type="chain" id="PRO_5039228303" evidence="2">
    <location>
        <begin position="22"/>
        <end position="286"/>
    </location>
</feature>
<evidence type="ECO:0000313" key="4">
    <source>
        <dbReference type="EMBL" id="MBV4356808.1"/>
    </source>
</evidence>
<feature type="domain" description="Sialate O-acetylesterase" evidence="3">
    <location>
        <begin position="36"/>
        <end position="278"/>
    </location>
</feature>
<evidence type="ECO:0000256" key="2">
    <source>
        <dbReference type="SAM" id="SignalP"/>
    </source>
</evidence>
<gene>
    <name evidence="4" type="ORF">KTO63_06565</name>
</gene>
<comment type="caution">
    <text evidence="4">The sequence shown here is derived from an EMBL/GenBank/DDBJ whole genome shotgun (WGS) entry which is preliminary data.</text>
</comment>
<keyword evidence="1" id="KW-0378">Hydrolase</keyword>
<dbReference type="InterPro" id="IPR052940">
    <property type="entry name" value="Carb_Esterase_6"/>
</dbReference>
<dbReference type="RefSeq" id="WP_217790446.1">
    <property type="nucleotide sequence ID" value="NZ_JAHSPG010000003.1"/>
</dbReference>
<reference evidence="4" key="1">
    <citation type="submission" date="2021-06" db="EMBL/GenBank/DDBJ databases">
        <authorList>
            <person name="Huq M.A."/>
        </authorList>
    </citation>
    <scope>NUCLEOTIDE SEQUENCE</scope>
    <source>
        <strain evidence="4">MAH-26</strain>
    </source>
</reference>
<dbReference type="Proteomes" id="UP000812270">
    <property type="component" value="Unassembled WGS sequence"/>
</dbReference>